<dbReference type="EMBL" id="JAVIPQ010000084">
    <property type="protein sequence ID" value="MDQ9554795.1"/>
    <property type="molecule type" value="Genomic_DNA"/>
</dbReference>
<name>A0ABD5BEI2_SERMA</name>
<reference evidence="1 2" key="1">
    <citation type="submission" date="2023-07" db="EMBL/GenBank/DDBJ databases">
        <title>Pathogens genome sequencing project 196.</title>
        <authorList>
            <person name="Cao X."/>
        </authorList>
    </citation>
    <scope>NUCLEOTIDE SEQUENCE [LARGE SCALE GENOMIC DNA]</scope>
    <source>
        <strain evidence="1 2">SM41</strain>
    </source>
</reference>
<evidence type="ECO:0000313" key="2">
    <source>
        <dbReference type="Proteomes" id="UP001234811"/>
    </source>
</evidence>
<organism evidence="1 2">
    <name type="scientific">Serratia marcescens</name>
    <dbReference type="NCBI Taxonomy" id="615"/>
    <lineage>
        <taxon>Bacteria</taxon>
        <taxon>Pseudomonadati</taxon>
        <taxon>Pseudomonadota</taxon>
        <taxon>Gammaproteobacteria</taxon>
        <taxon>Enterobacterales</taxon>
        <taxon>Yersiniaceae</taxon>
        <taxon>Serratia</taxon>
    </lineage>
</organism>
<dbReference type="RefSeq" id="WP_159360858.1">
    <property type="nucleotide sequence ID" value="NZ_CP047391.1"/>
</dbReference>
<comment type="caution">
    <text evidence="1">The sequence shown here is derived from an EMBL/GenBank/DDBJ whole genome shotgun (WGS) entry which is preliminary data.</text>
</comment>
<accession>A0ABD5BEI2</accession>
<sequence length="434" mass="48657">MTAEIAVFNKSAVALAADSAVTISGGDGINKIYNGADKLFALSKHHPVGIMVFGSASICGIPWEMIIKEFRKKIGNDHFDTVGEYAQKFWDFLCDGEHLIPMDLRENYLIDTFTNRFFNALINHIDQERIQKFIDENGIRPTISETYKILEEEANSVLSGLSTTEYLEGFGEEDIDAAKPFAFPIAREVCDNKLLKEDGTPIPESLYEVIGNLFATITCKKSNFGPNTGLVFAGYGELEYMPAILAFDVLGFFQNKLRFSQNLNKSSSGGVSAIKAYAQEEEVETFLHGISKNLRDFMLAGFEVENGRLLNDISERINATSATEPEKEKLINDFSNKLAETLISYNGIISNHINDNFSSKVTEMIEFLPKQDLAYMAESLVNLTAFKRKISNDNETVGGPIDVAIISKGDGFIWVKRKHYFNKDLNHHFFSRNY</sequence>
<protein>
    <submittedName>
        <fullName evidence="1">Uncharacterized protein</fullName>
    </submittedName>
</protein>
<dbReference type="Proteomes" id="UP001234811">
    <property type="component" value="Unassembled WGS sequence"/>
</dbReference>
<proteinExistence type="predicted"/>
<evidence type="ECO:0000313" key="1">
    <source>
        <dbReference type="EMBL" id="MDQ9554795.1"/>
    </source>
</evidence>
<dbReference type="AlphaFoldDB" id="A0ABD5BEI2"/>
<gene>
    <name evidence="1" type="ORF">RF091_04540</name>
</gene>